<comment type="caution">
    <text evidence="1">The sequence shown here is derived from an EMBL/GenBank/DDBJ whole genome shotgun (WGS) entry which is preliminary data.</text>
</comment>
<sequence length="132" mass="15472">MTRSLEELPQWMDLANRLDLTPNQAFTCRFMGHHQANQSTRDRCRLCATVWYLIHYRTINSEGLDGPDTDLFEEMEHDAYATIQQFVGVNDQKFPEDEGILVGSARKIARRLDLGELRRWVVRPSDFEWALE</sequence>
<evidence type="ECO:0000313" key="2">
    <source>
        <dbReference type="Proteomes" id="UP000696573"/>
    </source>
</evidence>
<organism evidence="1 2">
    <name type="scientific">Clonostachys rhizophaga</name>
    <dbReference type="NCBI Taxonomy" id="160324"/>
    <lineage>
        <taxon>Eukaryota</taxon>
        <taxon>Fungi</taxon>
        <taxon>Dikarya</taxon>
        <taxon>Ascomycota</taxon>
        <taxon>Pezizomycotina</taxon>
        <taxon>Sordariomycetes</taxon>
        <taxon>Hypocreomycetidae</taxon>
        <taxon>Hypocreales</taxon>
        <taxon>Bionectriaceae</taxon>
        <taxon>Clonostachys</taxon>
    </lineage>
</organism>
<accession>A0A9N9YRA8</accession>
<gene>
    <name evidence="1" type="ORF">CRHIZ90672A_00001713</name>
</gene>
<dbReference type="Proteomes" id="UP000696573">
    <property type="component" value="Unassembled WGS sequence"/>
</dbReference>
<name>A0A9N9YRA8_9HYPO</name>
<proteinExistence type="predicted"/>
<dbReference type="AlphaFoldDB" id="A0A9N9YRA8"/>
<reference evidence="1" key="1">
    <citation type="submission" date="2021-10" db="EMBL/GenBank/DDBJ databases">
        <authorList>
            <person name="Piombo E."/>
        </authorList>
    </citation>
    <scope>NUCLEOTIDE SEQUENCE</scope>
</reference>
<dbReference type="EMBL" id="CABFNQ020000730">
    <property type="protein sequence ID" value="CAH0027747.1"/>
    <property type="molecule type" value="Genomic_DNA"/>
</dbReference>
<protein>
    <submittedName>
        <fullName evidence="1">Uncharacterized protein</fullName>
    </submittedName>
</protein>
<keyword evidence="2" id="KW-1185">Reference proteome</keyword>
<evidence type="ECO:0000313" key="1">
    <source>
        <dbReference type="EMBL" id="CAH0027747.1"/>
    </source>
</evidence>